<feature type="transmembrane region" description="Helical" evidence="4">
    <location>
        <begin position="216"/>
        <end position="244"/>
    </location>
</feature>
<dbReference type="InterPro" id="IPR027417">
    <property type="entry name" value="P-loop_NTPase"/>
</dbReference>
<evidence type="ECO:0000256" key="4">
    <source>
        <dbReference type="SAM" id="Phobius"/>
    </source>
</evidence>
<gene>
    <name evidence="6" type="ORF">SAMN04488541_103140</name>
</gene>
<evidence type="ECO:0000256" key="2">
    <source>
        <dbReference type="ARBA" id="ARBA00022840"/>
    </source>
</evidence>
<dbReference type="InterPro" id="IPR045076">
    <property type="entry name" value="MutS"/>
</dbReference>
<evidence type="ECO:0000256" key="1">
    <source>
        <dbReference type="ARBA" id="ARBA00022741"/>
    </source>
</evidence>
<dbReference type="SUPFAM" id="SSF48334">
    <property type="entry name" value="DNA repair protein MutS, domain III"/>
    <property type="match status" value="1"/>
</dbReference>
<dbReference type="GO" id="GO:0006298">
    <property type="term" value="P:mismatch repair"/>
    <property type="evidence" value="ECO:0007669"/>
    <property type="project" value="InterPro"/>
</dbReference>
<dbReference type="AlphaFoldDB" id="A0A1I2IIR6"/>
<dbReference type="STRING" id="1003.SAMN04488541_103140"/>
<keyword evidence="4" id="KW-1133">Transmembrane helix</keyword>
<dbReference type="Proteomes" id="UP000199513">
    <property type="component" value="Unassembled WGS sequence"/>
</dbReference>
<evidence type="ECO:0000256" key="3">
    <source>
        <dbReference type="ARBA" id="ARBA00023125"/>
    </source>
</evidence>
<keyword evidence="3" id="KW-0238">DNA-binding</keyword>
<dbReference type="GO" id="GO:0005829">
    <property type="term" value="C:cytosol"/>
    <property type="evidence" value="ECO:0007669"/>
    <property type="project" value="TreeGrafter"/>
</dbReference>
<keyword evidence="2" id="KW-0067">ATP-binding</keyword>
<name>A0A1I2IIR6_9BACT</name>
<dbReference type="EMBL" id="FONY01000031">
    <property type="protein sequence ID" value="SFF40431.1"/>
    <property type="molecule type" value="Genomic_DNA"/>
</dbReference>
<accession>A0A1I2IIR6</accession>
<dbReference type="PANTHER" id="PTHR11361">
    <property type="entry name" value="DNA MISMATCH REPAIR PROTEIN MUTS FAMILY MEMBER"/>
    <property type="match status" value="1"/>
</dbReference>
<keyword evidence="7" id="KW-1185">Reference proteome</keyword>
<feature type="transmembrane region" description="Helical" evidence="4">
    <location>
        <begin position="31"/>
        <end position="49"/>
    </location>
</feature>
<dbReference type="GO" id="GO:0140664">
    <property type="term" value="F:ATP-dependent DNA damage sensor activity"/>
    <property type="evidence" value="ECO:0007669"/>
    <property type="project" value="InterPro"/>
</dbReference>
<keyword evidence="1" id="KW-0547">Nucleotide-binding</keyword>
<evidence type="ECO:0000259" key="5">
    <source>
        <dbReference type="SMART" id="SM00534"/>
    </source>
</evidence>
<dbReference type="InterPro" id="IPR000432">
    <property type="entry name" value="DNA_mismatch_repair_MutS_C"/>
</dbReference>
<dbReference type="Pfam" id="PF05192">
    <property type="entry name" value="MutS_III"/>
    <property type="match status" value="1"/>
</dbReference>
<dbReference type="GO" id="GO:0030983">
    <property type="term" value="F:mismatched DNA binding"/>
    <property type="evidence" value="ECO:0007669"/>
    <property type="project" value="InterPro"/>
</dbReference>
<evidence type="ECO:0000313" key="6">
    <source>
        <dbReference type="EMBL" id="SFF40431.1"/>
    </source>
</evidence>
<evidence type="ECO:0000313" key="7">
    <source>
        <dbReference type="Proteomes" id="UP000199513"/>
    </source>
</evidence>
<dbReference type="InterPro" id="IPR036187">
    <property type="entry name" value="DNA_mismatch_repair_MutS_sf"/>
</dbReference>
<proteinExistence type="predicted"/>
<protein>
    <submittedName>
        <fullName evidence="6">DNA mismatch repair ATPase MutS</fullName>
    </submittedName>
</protein>
<dbReference type="InterPro" id="IPR007696">
    <property type="entry name" value="DNA_mismatch_repair_MutS_core"/>
</dbReference>
<dbReference type="Gene3D" id="1.10.1420.10">
    <property type="match status" value="1"/>
</dbReference>
<dbReference type="GO" id="GO:0005524">
    <property type="term" value="F:ATP binding"/>
    <property type="evidence" value="ECO:0007669"/>
    <property type="project" value="UniProtKB-KW"/>
</dbReference>
<dbReference type="SUPFAM" id="SSF52540">
    <property type="entry name" value="P-loop containing nucleoside triphosphate hydrolases"/>
    <property type="match status" value="1"/>
</dbReference>
<reference evidence="6 7" key="1">
    <citation type="submission" date="2016-10" db="EMBL/GenBank/DDBJ databases">
        <authorList>
            <person name="de Groot N.N."/>
        </authorList>
    </citation>
    <scope>NUCLEOTIDE SEQUENCE [LARGE SCALE GENOMIC DNA]</scope>
    <source>
        <strain>GEY</strain>
        <strain evidence="7">DSM 9560</strain>
    </source>
</reference>
<sequence>MNPDLSNFFQQRANYFHQQVQVFQKQDNNYSWARTVFFVVALILVIWFANERDAIYTALTFLVALPIFIFLVKTHQKIIAQKKHFQFLKLINEKEIKRLEGKFDEFENDGAEFFDETHSYSADLDIFGKNSLFQYLTHTVTPLGKQVLADWLSHSADAQEIRSRQEAVRELGQKIDFLQNFEASGLAFKQEALEVEKFWAWVVKDNQLTNNQIFKLISLVLPFLFVSTLLIIAIFDLPLLWIALPFLLNVFVLGKVSEWVKNTLAEVSPLLTTVQAVGKLIGLIEQEEFESEKNKQIKNSLRHDKILVSKAIKKLSSLIANLEFRQNPYFFAFINIPLLWDLHFLIRLESWKKAYQKEAKQWFEAVAALEALNSLACFHILHPNYAFPSIEEKQFLYKAKNLGHPLIHFSKRVSNDFSLADRGTIHIITGSNMSGKSTFLRTVGINAVLALAGAPVCANEMQICVLQTFTSMRTHDSLSESVSSFYAELKRIRLLLDKLNHEPPMLFLLDEILKGTNSEDRNKGAKGLIRQLHKSKLSGLVSTHDLALGELAKENPAYINNYSFNSELIDNQLHFPYQLSEGVCQSFNASVLMKMIGIEIE</sequence>
<dbReference type="Gene3D" id="3.40.50.300">
    <property type="entry name" value="P-loop containing nucleotide triphosphate hydrolases"/>
    <property type="match status" value="1"/>
</dbReference>
<dbReference type="RefSeq" id="WP_091548497.1">
    <property type="nucleotide sequence ID" value="NZ_FONY01000031.1"/>
</dbReference>
<organism evidence="6 7">
    <name type="scientific">Thermoflexibacter ruber</name>
    <dbReference type="NCBI Taxonomy" id="1003"/>
    <lineage>
        <taxon>Bacteria</taxon>
        <taxon>Pseudomonadati</taxon>
        <taxon>Bacteroidota</taxon>
        <taxon>Cytophagia</taxon>
        <taxon>Cytophagales</taxon>
        <taxon>Thermoflexibacteraceae</taxon>
        <taxon>Thermoflexibacter</taxon>
    </lineage>
</organism>
<dbReference type="Pfam" id="PF00488">
    <property type="entry name" value="MutS_V"/>
    <property type="match status" value="1"/>
</dbReference>
<dbReference type="PANTHER" id="PTHR11361:SF99">
    <property type="entry name" value="DNA MISMATCH REPAIR PROTEIN"/>
    <property type="match status" value="1"/>
</dbReference>
<keyword evidence="4" id="KW-0812">Transmembrane</keyword>
<dbReference type="SMART" id="SM00534">
    <property type="entry name" value="MUTSac"/>
    <property type="match status" value="1"/>
</dbReference>
<feature type="transmembrane region" description="Helical" evidence="4">
    <location>
        <begin position="55"/>
        <end position="72"/>
    </location>
</feature>
<dbReference type="OrthoDB" id="9802448at2"/>
<keyword evidence="4" id="KW-0472">Membrane</keyword>
<feature type="domain" description="DNA mismatch repair proteins mutS family" evidence="5">
    <location>
        <begin position="423"/>
        <end position="601"/>
    </location>
</feature>